<evidence type="ECO:0000256" key="3">
    <source>
        <dbReference type="PROSITE-ProRule" id="PRU00339"/>
    </source>
</evidence>
<evidence type="ECO:0000256" key="2">
    <source>
        <dbReference type="ARBA" id="ARBA00022803"/>
    </source>
</evidence>
<dbReference type="Proteomes" id="UP000199652">
    <property type="component" value="Unassembled WGS sequence"/>
</dbReference>
<dbReference type="STRING" id="1528.SAMN04488579_11835"/>
<gene>
    <name evidence="4" type="ORF">SAMN04488579_11835</name>
</gene>
<dbReference type="EMBL" id="FNOU01000018">
    <property type="protein sequence ID" value="SDY16428.1"/>
    <property type="molecule type" value="Genomic_DNA"/>
</dbReference>
<protein>
    <submittedName>
        <fullName evidence="4">Tetratricopeptide repeat-containing protein</fullName>
    </submittedName>
</protein>
<name>A0A1H3HNQ8_EUBBA</name>
<dbReference type="Gene3D" id="1.25.40.10">
    <property type="entry name" value="Tetratricopeptide repeat domain"/>
    <property type="match status" value="1"/>
</dbReference>
<dbReference type="PROSITE" id="PS50005">
    <property type="entry name" value="TPR"/>
    <property type="match status" value="1"/>
</dbReference>
<evidence type="ECO:0000256" key="1">
    <source>
        <dbReference type="ARBA" id="ARBA00022737"/>
    </source>
</evidence>
<keyword evidence="5" id="KW-1185">Reference proteome</keyword>
<organism evidence="4 5">
    <name type="scientific">Eubacterium barkeri</name>
    <name type="common">Clostridium barkeri</name>
    <dbReference type="NCBI Taxonomy" id="1528"/>
    <lineage>
        <taxon>Bacteria</taxon>
        <taxon>Bacillati</taxon>
        <taxon>Bacillota</taxon>
        <taxon>Clostridia</taxon>
        <taxon>Eubacteriales</taxon>
        <taxon>Eubacteriaceae</taxon>
        <taxon>Eubacterium</taxon>
    </lineage>
</organism>
<accession>A0A1H3HNQ8</accession>
<proteinExistence type="predicted"/>
<dbReference type="OrthoDB" id="1690769at2"/>
<keyword evidence="2 3" id="KW-0802">TPR repeat</keyword>
<dbReference type="InterPro" id="IPR011990">
    <property type="entry name" value="TPR-like_helical_dom_sf"/>
</dbReference>
<dbReference type="SUPFAM" id="SSF48452">
    <property type="entry name" value="TPR-like"/>
    <property type="match status" value="1"/>
</dbReference>
<evidence type="ECO:0000313" key="5">
    <source>
        <dbReference type="Proteomes" id="UP000199652"/>
    </source>
</evidence>
<dbReference type="InterPro" id="IPR013105">
    <property type="entry name" value="TPR_2"/>
</dbReference>
<reference evidence="5" key="1">
    <citation type="submission" date="2016-10" db="EMBL/GenBank/DDBJ databases">
        <authorList>
            <person name="Varghese N."/>
            <person name="Submissions S."/>
        </authorList>
    </citation>
    <scope>NUCLEOTIDE SEQUENCE [LARGE SCALE GENOMIC DNA]</scope>
    <source>
        <strain evidence="5">VPI 5359</strain>
    </source>
</reference>
<dbReference type="InterPro" id="IPR019734">
    <property type="entry name" value="TPR_rpt"/>
</dbReference>
<dbReference type="AlphaFoldDB" id="A0A1H3HNQ8"/>
<feature type="repeat" description="TPR" evidence="3">
    <location>
        <begin position="50"/>
        <end position="83"/>
    </location>
</feature>
<keyword evidence="1" id="KW-0677">Repeat</keyword>
<evidence type="ECO:0000313" key="4">
    <source>
        <dbReference type="EMBL" id="SDY16428.1"/>
    </source>
</evidence>
<sequence>MSFFKPINHYSGDQEMIRLIKRIRALVTDQDYQQGKTVAAQALGDYPDAPEPHNLLGIIYEKTGDHIRAMKHFQAAGALDPTYVPAQVNMERFARLKPSGLCAFDESDCQPENNCEAYLFFDTTGVGHIARS</sequence>
<dbReference type="Pfam" id="PF07719">
    <property type="entry name" value="TPR_2"/>
    <property type="match status" value="1"/>
</dbReference>